<evidence type="ECO:0000256" key="5">
    <source>
        <dbReference type="ARBA" id="ARBA00022777"/>
    </source>
</evidence>
<keyword evidence="3" id="KW-0808">Transferase</keyword>
<dbReference type="EC" id="2.7.11.1" evidence="1"/>
<keyword evidence="4" id="KW-0547">Nucleotide-binding</keyword>
<dbReference type="Gene3D" id="1.10.510.10">
    <property type="entry name" value="Transferase(Phosphotransferase) domain 1"/>
    <property type="match status" value="1"/>
</dbReference>
<evidence type="ECO:0000313" key="10">
    <source>
        <dbReference type="EMBL" id="KAF2482828.1"/>
    </source>
</evidence>
<dbReference type="GeneID" id="54476515"/>
<dbReference type="PANTHER" id="PTHR24419">
    <property type="entry name" value="INTERLEUKIN-1 RECEPTOR-ASSOCIATED KINASE"/>
    <property type="match status" value="1"/>
</dbReference>
<dbReference type="GO" id="GO:0005524">
    <property type="term" value="F:ATP binding"/>
    <property type="evidence" value="ECO:0007669"/>
    <property type="project" value="UniProtKB-KW"/>
</dbReference>
<organism evidence="10 11">
    <name type="scientific">Neohortaea acidophila</name>
    <dbReference type="NCBI Taxonomy" id="245834"/>
    <lineage>
        <taxon>Eukaryota</taxon>
        <taxon>Fungi</taxon>
        <taxon>Dikarya</taxon>
        <taxon>Ascomycota</taxon>
        <taxon>Pezizomycotina</taxon>
        <taxon>Dothideomycetes</taxon>
        <taxon>Dothideomycetidae</taxon>
        <taxon>Mycosphaerellales</taxon>
        <taxon>Teratosphaeriaceae</taxon>
        <taxon>Neohortaea</taxon>
    </lineage>
</organism>
<reference evidence="10" key="1">
    <citation type="journal article" date="2020" name="Stud. Mycol.">
        <title>101 Dothideomycetes genomes: a test case for predicting lifestyles and emergence of pathogens.</title>
        <authorList>
            <person name="Haridas S."/>
            <person name="Albert R."/>
            <person name="Binder M."/>
            <person name="Bloem J."/>
            <person name="Labutti K."/>
            <person name="Salamov A."/>
            <person name="Andreopoulos B."/>
            <person name="Baker S."/>
            <person name="Barry K."/>
            <person name="Bills G."/>
            <person name="Bluhm B."/>
            <person name="Cannon C."/>
            <person name="Castanera R."/>
            <person name="Culley D."/>
            <person name="Daum C."/>
            <person name="Ezra D."/>
            <person name="Gonzalez J."/>
            <person name="Henrissat B."/>
            <person name="Kuo A."/>
            <person name="Liang C."/>
            <person name="Lipzen A."/>
            <person name="Lutzoni F."/>
            <person name="Magnuson J."/>
            <person name="Mondo S."/>
            <person name="Nolan M."/>
            <person name="Ohm R."/>
            <person name="Pangilinan J."/>
            <person name="Park H.-J."/>
            <person name="Ramirez L."/>
            <person name="Alfaro M."/>
            <person name="Sun H."/>
            <person name="Tritt A."/>
            <person name="Yoshinaga Y."/>
            <person name="Zwiers L.-H."/>
            <person name="Turgeon B."/>
            <person name="Goodwin S."/>
            <person name="Spatafora J."/>
            <person name="Crous P."/>
            <person name="Grigoriev I."/>
        </authorList>
    </citation>
    <scope>NUCLEOTIDE SEQUENCE</scope>
    <source>
        <strain evidence="10">CBS 113389</strain>
    </source>
</reference>
<dbReference type="Gene3D" id="3.30.200.20">
    <property type="entry name" value="Phosphorylase Kinase, domain 1"/>
    <property type="match status" value="1"/>
</dbReference>
<evidence type="ECO:0000313" key="11">
    <source>
        <dbReference type="Proteomes" id="UP000799767"/>
    </source>
</evidence>
<evidence type="ECO:0000256" key="3">
    <source>
        <dbReference type="ARBA" id="ARBA00022679"/>
    </source>
</evidence>
<dbReference type="InterPro" id="IPR011009">
    <property type="entry name" value="Kinase-like_dom_sf"/>
</dbReference>
<dbReference type="SUPFAM" id="SSF56112">
    <property type="entry name" value="Protein kinase-like (PK-like)"/>
    <property type="match status" value="1"/>
</dbReference>
<feature type="domain" description="Serine/threonine-protein kinase haspin C-terminal" evidence="9">
    <location>
        <begin position="385"/>
        <end position="488"/>
    </location>
</feature>
<dbReference type="OrthoDB" id="21018at2759"/>
<evidence type="ECO:0000256" key="6">
    <source>
        <dbReference type="ARBA" id="ARBA00022840"/>
    </source>
</evidence>
<dbReference type="GO" id="GO:0035556">
    <property type="term" value="P:intracellular signal transduction"/>
    <property type="evidence" value="ECO:0007669"/>
    <property type="project" value="TreeGrafter"/>
</dbReference>
<gene>
    <name evidence="10" type="ORF">BDY17DRAFT_311233</name>
</gene>
<dbReference type="GO" id="GO:0000278">
    <property type="term" value="P:mitotic cell cycle"/>
    <property type="evidence" value="ECO:0007669"/>
    <property type="project" value="TreeGrafter"/>
</dbReference>
<accession>A0A6A6PRS0</accession>
<dbReference type="Pfam" id="PF12330">
    <property type="entry name" value="Haspin_kinase"/>
    <property type="match status" value="1"/>
</dbReference>
<dbReference type="SMART" id="SM01331">
    <property type="entry name" value="DUF3635"/>
    <property type="match status" value="1"/>
</dbReference>
<dbReference type="GO" id="GO:0005737">
    <property type="term" value="C:cytoplasm"/>
    <property type="evidence" value="ECO:0007669"/>
    <property type="project" value="TreeGrafter"/>
</dbReference>
<dbReference type="PANTHER" id="PTHR24419:SF18">
    <property type="entry name" value="SERINE_THREONINE-PROTEIN KINASE HASPIN"/>
    <property type="match status" value="1"/>
</dbReference>
<proteinExistence type="predicted"/>
<evidence type="ECO:0000256" key="1">
    <source>
        <dbReference type="ARBA" id="ARBA00012513"/>
    </source>
</evidence>
<dbReference type="GO" id="GO:0072354">
    <property type="term" value="F:histone H3T3 kinase activity"/>
    <property type="evidence" value="ECO:0007669"/>
    <property type="project" value="TreeGrafter"/>
</dbReference>
<dbReference type="GO" id="GO:0005634">
    <property type="term" value="C:nucleus"/>
    <property type="evidence" value="ECO:0007669"/>
    <property type="project" value="TreeGrafter"/>
</dbReference>
<dbReference type="InterPro" id="IPR024604">
    <property type="entry name" value="GSG2_C"/>
</dbReference>
<evidence type="ECO:0000256" key="4">
    <source>
        <dbReference type="ARBA" id="ARBA00022741"/>
    </source>
</evidence>
<sequence length="549" mass="61352">MPPRQTYGKRSRAVYDPHAVLASPARKSPAAAEVSVAEVVEELGLLSFGDEVKGSGGRRKRGVLGEVSVNVDVGMERSLGLSEDGGKKGQGGRREVVLYEEAGHSAVEEDHDDSLELIGISSHDMISFQEWADQLCAHFELTKIAEASFGEVYRLSLRERISGIDRSDESVFKIIALRPSESTFRSKRKPATSARQTTSMSSPADVANEVKLLQRMSAIPGFTNFRDLRIVQGRPPAVFAQAYKAFNAAQQARNKDLSHFPDPGKRASYASDQLWAVIEMQDAGIDLERLVEQRQSSTSIFFVWDVFWQVVLSLAKGEEGAEFEHRDLHLGNICVHLPAANNDGPIDAKRKLNFTDVETTIIDYTISRCRMQDDNIAYHDLARDSALFEGDSSEEYQYDIYRYMRGAALCGDPYAAHFPAESEDGRWMHYHPITNLIWLHYILYKLLEQVAWPSAERAPSRKRKEEYARWKRGNDLEYILLSLQDLLDPGRLCEAGELGFASDLVGLALEEGWLDVEDVVGGAVEEEEVEDGGVSGLFEQLERLNLAAE</sequence>
<comment type="catalytic activity">
    <reaction evidence="8">
        <text>L-seryl-[protein] + ATP = O-phospho-L-seryl-[protein] + ADP + H(+)</text>
        <dbReference type="Rhea" id="RHEA:17989"/>
        <dbReference type="Rhea" id="RHEA-COMP:9863"/>
        <dbReference type="Rhea" id="RHEA-COMP:11604"/>
        <dbReference type="ChEBI" id="CHEBI:15378"/>
        <dbReference type="ChEBI" id="CHEBI:29999"/>
        <dbReference type="ChEBI" id="CHEBI:30616"/>
        <dbReference type="ChEBI" id="CHEBI:83421"/>
        <dbReference type="ChEBI" id="CHEBI:456216"/>
        <dbReference type="EC" id="2.7.11.1"/>
    </reaction>
</comment>
<dbReference type="AlphaFoldDB" id="A0A6A6PRS0"/>
<comment type="catalytic activity">
    <reaction evidence="7">
        <text>L-threonyl-[protein] + ATP = O-phospho-L-threonyl-[protein] + ADP + H(+)</text>
        <dbReference type="Rhea" id="RHEA:46608"/>
        <dbReference type="Rhea" id="RHEA-COMP:11060"/>
        <dbReference type="Rhea" id="RHEA-COMP:11605"/>
        <dbReference type="ChEBI" id="CHEBI:15378"/>
        <dbReference type="ChEBI" id="CHEBI:30013"/>
        <dbReference type="ChEBI" id="CHEBI:30616"/>
        <dbReference type="ChEBI" id="CHEBI:61977"/>
        <dbReference type="ChEBI" id="CHEBI:456216"/>
        <dbReference type="EC" id="2.7.11.1"/>
    </reaction>
</comment>
<evidence type="ECO:0000256" key="2">
    <source>
        <dbReference type="ARBA" id="ARBA00022527"/>
    </source>
</evidence>
<dbReference type="EMBL" id="MU001636">
    <property type="protein sequence ID" value="KAF2482828.1"/>
    <property type="molecule type" value="Genomic_DNA"/>
</dbReference>
<protein>
    <recommendedName>
        <fullName evidence="1">non-specific serine/threonine protein kinase</fullName>
        <ecNumber evidence="1">2.7.11.1</ecNumber>
    </recommendedName>
</protein>
<evidence type="ECO:0000256" key="8">
    <source>
        <dbReference type="ARBA" id="ARBA00048679"/>
    </source>
</evidence>
<dbReference type="Proteomes" id="UP000799767">
    <property type="component" value="Unassembled WGS sequence"/>
</dbReference>
<keyword evidence="6" id="KW-0067">ATP-binding</keyword>
<keyword evidence="5" id="KW-0418">Kinase</keyword>
<evidence type="ECO:0000256" key="7">
    <source>
        <dbReference type="ARBA" id="ARBA00047899"/>
    </source>
</evidence>
<keyword evidence="2" id="KW-0723">Serine/threonine-protein kinase</keyword>
<evidence type="ECO:0000259" key="9">
    <source>
        <dbReference type="SMART" id="SM01331"/>
    </source>
</evidence>
<name>A0A6A6PRS0_9PEZI</name>
<dbReference type="RefSeq" id="XP_033589398.1">
    <property type="nucleotide sequence ID" value="XM_033735513.1"/>
</dbReference>
<keyword evidence="11" id="KW-1185">Reference proteome</keyword>